<evidence type="ECO:0000256" key="2">
    <source>
        <dbReference type="ARBA" id="ARBA00022475"/>
    </source>
</evidence>
<keyword evidence="2" id="KW-1003">Cell membrane</keyword>
<proteinExistence type="predicted"/>
<accession>A0ABT6NHQ0</accession>
<evidence type="ECO:0000256" key="6">
    <source>
        <dbReference type="SAM" id="MobiDB-lite"/>
    </source>
</evidence>
<keyword evidence="3 7" id="KW-0812">Transmembrane</keyword>
<dbReference type="Pfam" id="PF04277">
    <property type="entry name" value="OAD_gamma"/>
    <property type="match status" value="1"/>
</dbReference>
<evidence type="ECO:0000256" key="3">
    <source>
        <dbReference type="ARBA" id="ARBA00022692"/>
    </source>
</evidence>
<name>A0ABT6NHQ0_9FIRM</name>
<evidence type="ECO:0000313" key="8">
    <source>
        <dbReference type="EMBL" id="MDH8679955.1"/>
    </source>
</evidence>
<evidence type="ECO:0000256" key="1">
    <source>
        <dbReference type="ARBA" id="ARBA00004236"/>
    </source>
</evidence>
<evidence type="ECO:0000256" key="7">
    <source>
        <dbReference type="SAM" id="Phobius"/>
    </source>
</evidence>
<dbReference type="RefSeq" id="WP_281095847.1">
    <property type="nucleotide sequence ID" value="NZ_JARYZI010000036.1"/>
</dbReference>
<comment type="subcellular location">
    <subcellularLocation>
        <location evidence="1">Cell membrane</location>
    </subcellularLocation>
</comment>
<dbReference type="EMBL" id="JARYZI010000036">
    <property type="protein sequence ID" value="MDH8679955.1"/>
    <property type="molecule type" value="Genomic_DNA"/>
</dbReference>
<keyword evidence="4 7" id="KW-1133">Transmembrane helix</keyword>
<dbReference type="InterPro" id="IPR005899">
    <property type="entry name" value="Na_pump_deCOase"/>
</dbReference>
<protein>
    <submittedName>
        <fullName evidence="8">OadG family protein</fullName>
    </submittedName>
</protein>
<keyword evidence="9" id="KW-1185">Reference proteome</keyword>
<reference evidence="8 9" key="1">
    <citation type="submission" date="2023-04" db="EMBL/GenBank/DDBJ databases">
        <title>Fusibacter bizertensis strain WBS, isolated from littoral bottom sediments of the Arctic seas - biochemical and genomic analysis.</title>
        <authorList>
            <person name="Brioukhanov A.L."/>
        </authorList>
    </citation>
    <scope>NUCLEOTIDE SEQUENCE [LARGE SCALE GENOMIC DNA]</scope>
    <source>
        <strain evidence="8 9">WBS</strain>
    </source>
</reference>
<evidence type="ECO:0000313" key="9">
    <source>
        <dbReference type="Proteomes" id="UP001158045"/>
    </source>
</evidence>
<organism evidence="8 9">
    <name type="scientific">Fusibacter bizertensis</name>
    <dbReference type="NCBI Taxonomy" id="1488331"/>
    <lineage>
        <taxon>Bacteria</taxon>
        <taxon>Bacillati</taxon>
        <taxon>Bacillota</taxon>
        <taxon>Clostridia</taxon>
        <taxon>Eubacteriales</taxon>
        <taxon>Eubacteriales Family XII. Incertae Sedis</taxon>
        <taxon>Fusibacter</taxon>
    </lineage>
</organism>
<dbReference type="NCBIfam" id="TIGR01195">
    <property type="entry name" value="oadG_fam"/>
    <property type="match status" value="1"/>
</dbReference>
<feature type="region of interest" description="Disordered" evidence="6">
    <location>
        <begin position="61"/>
        <end position="80"/>
    </location>
</feature>
<sequence>MNALDKFKHAETFANMPLNEKLVATGNVILLGMGITFLALVLIWALTVLMSKVIQSLEKSAETSKMKTSGASAKAPEAPKAPAVVAVEETDDLELVAVITAAVAAAMNTSVNNIHVSSITRTNDTTPTWGRAGRSELMNTRA</sequence>
<feature type="region of interest" description="Disordered" evidence="6">
    <location>
        <begin position="122"/>
        <end position="142"/>
    </location>
</feature>
<evidence type="ECO:0000256" key="5">
    <source>
        <dbReference type="ARBA" id="ARBA00023136"/>
    </source>
</evidence>
<comment type="caution">
    <text evidence="8">The sequence shown here is derived from an EMBL/GenBank/DDBJ whole genome shotgun (WGS) entry which is preliminary data.</text>
</comment>
<dbReference type="Proteomes" id="UP001158045">
    <property type="component" value="Unassembled WGS sequence"/>
</dbReference>
<evidence type="ECO:0000256" key="4">
    <source>
        <dbReference type="ARBA" id="ARBA00022989"/>
    </source>
</evidence>
<gene>
    <name evidence="8" type="ORF">QE109_17560</name>
</gene>
<keyword evidence="5 7" id="KW-0472">Membrane</keyword>
<feature type="transmembrane region" description="Helical" evidence="7">
    <location>
        <begin position="28"/>
        <end position="49"/>
    </location>
</feature>